<reference evidence="1" key="2">
    <citation type="journal article" date="2022" name="New Phytol.">
        <title>Evolutionary transition to the ectomycorrhizal habit in the genomes of a hyperdiverse lineage of mushroom-forming fungi.</title>
        <authorList>
            <person name="Looney B."/>
            <person name="Miyauchi S."/>
            <person name="Morin E."/>
            <person name="Drula E."/>
            <person name="Courty P.E."/>
            <person name="Kohler A."/>
            <person name="Kuo A."/>
            <person name="LaButti K."/>
            <person name="Pangilinan J."/>
            <person name="Lipzen A."/>
            <person name="Riley R."/>
            <person name="Andreopoulos W."/>
            <person name="He G."/>
            <person name="Johnson J."/>
            <person name="Nolan M."/>
            <person name="Tritt A."/>
            <person name="Barry K.W."/>
            <person name="Grigoriev I.V."/>
            <person name="Nagy L.G."/>
            <person name="Hibbett D."/>
            <person name="Henrissat B."/>
            <person name="Matheny P.B."/>
            <person name="Labbe J."/>
            <person name="Martin F.M."/>
        </authorList>
    </citation>
    <scope>NUCLEOTIDE SEQUENCE</scope>
    <source>
        <strain evidence="1">FP105234-sp</strain>
    </source>
</reference>
<name>A0ACB8RXV5_9AGAM</name>
<keyword evidence="2" id="KW-1185">Reference proteome</keyword>
<evidence type="ECO:0000313" key="2">
    <source>
        <dbReference type="Proteomes" id="UP000814033"/>
    </source>
</evidence>
<proteinExistence type="predicted"/>
<gene>
    <name evidence="1" type="ORF">FA95DRAFT_1539324</name>
</gene>
<sequence>MTEPQKPAGEHKSRGAQKQKGRGGGGGGGRGGGGGGGGSSKLRGLPKDSPEVRVSKTLSWILRHGAKAEGLPMREDGFVRVADLLAAPKIKSTGLDLERLQEIVRADGKQRYTLLEGPDAARAEAGDVWWIRANQGHSMKDVKLDLKPVLSANDIPMAVHGTNKKAWDSISTQGLSKMTRNHIHLAQGVPGDGVLSGMRASSQVYIYIDIQKALDAGLEFFLSENGVVLTEGDSHGFLKPEYFSRVEDRNGQLLAGVKLGAIPPGETEGAAATVSAGAKT</sequence>
<reference evidence="1" key="1">
    <citation type="submission" date="2021-02" db="EMBL/GenBank/DDBJ databases">
        <authorList>
            <consortium name="DOE Joint Genome Institute"/>
            <person name="Ahrendt S."/>
            <person name="Looney B.P."/>
            <person name="Miyauchi S."/>
            <person name="Morin E."/>
            <person name="Drula E."/>
            <person name="Courty P.E."/>
            <person name="Chicoki N."/>
            <person name="Fauchery L."/>
            <person name="Kohler A."/>
            <person name="Kuo A."/>
            <person name="Labutti K."/>
            <person name="Pangilinan J."/>
            <person name="Lipzen A."/>
            <person name="Riley R."/>
            <person name="Andreopoulos W."/>
            <person name="He G."/>
            <person name="Johnson J."/>
            <person name="Barry K.W."/>
            <person name="Grigoriev I.V."/>
            <person name="Nagy L."/>
            <person name="Hibbett D."/>
            <person name="Henrissat B."/>
            <person name="Matheny P.B."/>
            <person name="Labbe J."/>
            <person name="Martin F."/>
        </authorList>
    </citation>
    <scope>NUCLEOTIDE SEQUENCE</scope>
    <source>
        <strain evidence="1">FP105234-sp</strain>
    </source>
</reference>
<evidence type="ECO:0000313" key="1">
    <source>
        <dbReference type="EMBL" id="KAI0048752.1"/>
    </source>
</evidence>
<organism evidence="1 2">
    <name type="scientific">Auriscalpium vulgare</name>
    <dbReference type="NCBI Taxonomy" id="40419"/>
    <lineage>
        <taxon>Eukaryota</taxon>
        <taxon>Fungi</taxon>
        <taxon>Dikarya</taxon>
        <taxon>Basidiomycota</taxon>
        <taxon>Agaricomycotina</taxon>
        <taxon>Agaricomycetes</taxon>
        <taxon>Russulales</taxon>
        <taxon>Auriscalpiaceae</taxon>
        <taxon>Auriscalpium</taxon>
    </lineage>
</organism>
<protein>
    <submittedName>
        <fullName evidence="1">Uncharacterized protein</fullName>
    </submittedName>
</protein>
<dbReference type="EMBL" id="MU275882">
    <property type="protein sequence ID" value="KAI0048752.1"/>
    <property type="molecule type" value="Genomic_DNA"/>
</dbReference>
<dbReference type="Proteomes" id="UP000814033">
    <property type="component" value="Unassembled WGS sequence"/>
</dbReference>
<accession>A0ACB8RXV5</accession>
<comment type="caution">
    <text evidence="1">The sequence shown here is derived from an EMBL/GenBank/DDBJ whole genome shotgun (WGS) entry which is preliminary data.</text>
</comment>